<dbReference type="Gene3D" id="3.90.1530.10">
    <property type="entry name" value="Conserved hypothetical protein from pyrococcus furiosus pfu- 392566-001, ParB domain"/>
    <property type="match status" value="1"/>
</dbReference>
<dbReference type="InterPro" id="IPR003115">
    <property type="entry name" value="ParB_N"/>
</dbReference>
<protein>
    <recommendedName>
        <fullName evidence="2">ParB-like N-terminal domain-containing protein</fullName>
    </recommendedName>
</protein>
<dbReference type="RefSeq" id="WP_161497266.1">
    <property type="nucleotide sequence ID" value="NZ_LFJC01000003.1"/>
</dbReference>
<proteinExistence type="predicted"/>
<gene>
    <name evidence="3" type="ORF">TSA1_26735</name>
</gene>
<feature type="domain" description="ParB-like N-terminal" evidence="2">
    <location>
        <begin position="31"/>
        <end position="120"/>
    </location>
</feature>
<dbReference type="PANTHER" id="PTHR33375">
    <property type="entry name" value="CHROMOSOME-PARTITIONING PROTEIN PARB-RELATED"/>
    <property type="match status" value="1"/>
</dbReference>
<dbReference type="Pfam" id="PF02195">
    <property type="entry name" value="ParB_N"/>
    <property type="match status" value="1"/>
</dbReference>
<evidence type="ECO:0000259" key="2">
    <source>
        <dbReference type="SMART" id="SM00470"/>
    </source>
</evidence>
<organism evidence="3 4">
    <name type="scientific">Bradyrhizobium nitroreducens</name>
    <dbReference type="NCBI Taxonomy" id="709803"/>
    <lineage>
        <taxon>Bacteria</taxon>
        <taxon>Pseudomonadati</taxon>
        <taxon>Pseudomonadota</taxon>
        <taxon>Alphaproteobacteria</taxon>
        <taxon>Hyphomicrobiales</taxon>
        <taxon>Nitrobacteraceae</taxon>
        <taxon>Bradyrhizobium</taxon>
    </lineage>
</organism>
<evidence type="ECO:0000313" key="4">
    <source>
        <dbReference type="Proteomes" id="UP000228930"/>
    </source>
</evidence>
<feature type="compositionally biased region" description="Basic and acidic residues" evidence="1">
    <location>
        <begin position="264"/>
        <end position="273"/>
    </location>
</feature>
<dbReference type="InterPro" id="IPR036086">
    <property type="entry name" value="ParB/Sulfiredoxin_sf"/>
</dbReference>
<name>A0A2M6UH62_9BRAD</name>
<dbReference type="InterPro" id="IPR050336">
    <property type="entry name" value="Chromosome_partition/occlusion"/>
</dbReference>
<feature type="region of interest" description="Disordered" evidence="1">
    <location>
        <begin position="227"/>
        <end position="325"/>
    </location>
</feature>
<dbReference type="SUPFAM" id="SSF110849">
    <property type="entry name" value="ParB/Sulfiredoxin"/>
    <property type="match status" value="1"/>
</dbReference>
<reference evidence="3 4" key="1">
    <citation type="submission" date="2015-06" db="EMBL/GenBank/DDBJ databases">
        <title>Comparative genome analysis of nirS-carrying Bradyrhizobium sp. strains.</title>
        <authorList>
            <person name="Ishii S."/>
            <person name="Jang J."/>
            <person name="Nishizawa T."/>
            <person name="Senoo K."/>
        </authorList>
    </citation>
    <scope>NUCLEOTIDE SEQUENCE [LARGE SCALE GENOMIC DNA]</scope>
    <source>
        <strain evidence="3 4">TSA1</strain>
    </source>
</reference>
<accession>A0A2M6UH62</accession>
<evidence type="ECO:0000256" key="1">
    <source>
        <dbReference type="SAM" id="MobiDB-lite"/>
    </source>
</evidence>
<dbReference type="GO" id="GO:0007059">
    <property type="term" value="P:chromosome segregation"/>
    <property type="evidence" value="ECO:0007669"/>
    <property type="project" value="TreeGrafter"/>
</dbReference>
<dbReference type="PANTHER" id="PTHR33375:SF1">
    <property type="entry name" value="CHROMOSOME-PARTITIONING PROTEIN PARB-RELATED"/>
    <property type="match status" value="1"/>
</dbReference>
<evidence type="ECO:0000313" key="3">
    <source>
        <dbReference type="EMBL" id="PIT03966.1"/>
    </source>
</evidence>
<dbReference type="SMART" id="SM00470">
    <property type="entry name" value="ParB"/>
    <property type="match status" value="1"/>
</dbReference>
<dbReference type="Proteomes" id="UP000228930">
    <property type="component" value="Unassembled WGS sequence"/>
</dbReference>
<dbReference type="EMBL" id="LFJC01000003">
    <property type="protein sequence ID" value="PIT03966.1"/>
    <property type="molecule type" value="Genomic_DNA"/>
</dbReference>
<comment type="caution">
    <text evidence="3">The sequence shown here is derived from an EMBL/GenBank/DDBJ whole genome shotgun (WGS) entry which is preliminary data.</text>
</comment>
<dbReference type="GO" id="GO:0005694">
    <property type="term" value="C:chromosome"/>
    <property type="evidence" value="ECO:0007669"/>
    <property type="project" value="TreeGrafter"/>
</dbReference>
<dbReference type="AlphaFoldDB" id="A0A2M6UH62"/>
<keyword evidence="4" id="KW-1185">Reference proteome</keyword>
<sequence>MAESFLVLKKDDAVKRPLLTLKQAERAGTVIKLAIADITIGERLIPEDPKLVAQLKTSIREFRQTTPILVRRISDGGYMLVDGLNRLGALKELGQADVSVSVLDVTTEEEAKACEAISNRHRRLRLTALDRALSDYAMVQYIALKAPQNAAPRGGRQPKEKFYAKTARELGVSPDQIARSCKIAKILPGVQKAIRNYRQEDNQTLLLEVAASGDNSVAQVHTLARLTNKVPEPSDEPRSDSPPSPASRVVVETSPAGRSQPPSAHHDFERSEASGRNAEQPVAAAAPRQPLRKPGGSRGDIGEEEGQATPRDMRSRAPSGIDAEPDTRVAFDIPQALRAKIAGLADGSEVGIFGYARIKVGGAPTIDVQEVIELHENESD</sequence>